<dbReference type="Gene3D" id="1.25.10.10">
    <property type="entry name" value="Leucine-rich Repeat Variant"/>
    <property type="match status" value="1"/>
</dbReference>
<evidence type="ECO:0000259" key="5">
    <source>
        <dbReference type="Pfam" id="PF22972"/>
    </source>
</evidence>
<evidence type="ECO:0000256" key="1">
    <source>
        <dbReference type="ARBA" id="ARBA00004123"/>
    </source>
</evidence>
<dbReference type="InterPro" id="IPR011989">
    <property type="entry name" value="ARM-like"/>
</dbReference>
<evidence type="ECO:0000313" key="6">
    <source>
        <dbReference type="EMBL" id="PCH40772.1"/>
    </source>
</evidence>
<feature type="region of interest" description="Disordered" evidence="3">
    <location>
        <begin position="811"/>
        <end position="1015"/>
    </location>
</feature>
<evidence type="ECO:0000313" key="7">
    <source>
        <dbReference type="Proteomes" id="UP000218811"/>
    </source>
</evidence>
<dbReference type="AlphaFoldDB" id="A0A2H3JEW4"/>
<feature type="compositionally biased region" description="Basic and acidic residues" evidence="3">
    <location>
        <begin position="393"/>
        <end position="405"/>
    </location>
</feature>
<protein>
    <submittedName>
        <fullName evidence="6">DUF625-domain-containing protein</fullName>
    </submittedName>
</protein>
<sequence length="1045" mass="116843">MQKQLEREEAAADTEMAGARAEGEQNLLEGADAERDLNMAATGDDMNQWSDEDSHDLKRVKVYELVASRWIDQGTAFCFGDFTDSEALIVARAENDFDKIILSTTIRSNDVYQRQQDTLIVWTEPNGVDYALSFQDAEGCAEVWHFILEVQRRMSTGDENNMHSSSPLLESDPSIGTTATAHLIRTGRLPHPELGTMSDIERAIKILAQTSAFKERICEYIISEEYIKAMIVVLYQAEYLESLHHLHALCTCMQAILMLNEPSLYEHILDDELFLGVVGMLEYDPEFPTHKANYREFLRQTSHFHQPIPIRDETIQKKVHYTYRLQFLKDVVLARAIDDSTFNVLNSAIIYNQIDIISHVQNDPTFLREVVGIFLDPELITALGLDKGKEVQKNAEDKMDVDAPEGKANGTVRPSSASSSASPTRGPSDAELIRRREVVFLIQQLCVMGKNVQLPARIALFRTLVDRGILFAVQWALSQLESDEDGKQMIAAAGEILTALLDHDLNGVRGHVLKQLGAMEREKANGKKIVEKETFLALLCRLLVRSRDLAVQSQIGESLRTLMEIQGDANDLHPAMTVKAMQRNNKDDPGVERFLDYFYKQCVDSLFRPLEDVPDFKSNSPLTISRERANLYLYLCDLLASFTLQHSFRSHFFVLSSNLSTRIATLLRAKDKHLRLAAFRFFRTCVKLHNPNMLKHLIKFDVFEPILNLTLLESRRDNLISASCQEFFECLRRENVKEAIHHCMTRHGAKIRQLAETPLGGPRFQGLIRRWEINIAPPPPEEKAIEQPVPNGPRRWGQGKLLEAEEEDYFNADDDDEEDNAPPLVSVPLRGGPPKRRRLRGMSVPGRITRRQHQPPAPQPLSALVPYDDDGDLAELSQVDSSDDPSPPSLPRRGAATTSNYFSAFPTPSDGPPASPRIPHKQISPSNPEPSYPPDEQDDLLEQLFSAGPSSSKPPDLAAAGKRRREDEDDELLERLASRGKRPSVGGSPAKENLEGSPAAKASLSKPGEEGPKKIKMKFGAVGAAVASSLPAAFSDPGTKEGDNG</sequence>
<dbReference type="OrthoDB" id="27483at2759"/>
<reference evidence="6 7" key="1">
    <citation type="journal article" date="2012" name="Science">
        <title>The Paleozoic origin of enzymatic lignin decomposition reconstructed from 31 fungal genomes.</title>
        <authorList>
            <person name="Floudas D."/>
            <person name="Binder M."/>
            <person name="Riley R."/>
            <person name="Barry K."/>
            <person name="Blanchette R.A."/>
            <person name="Henrissat B."/>
            <person name="Martinez A.T."/>
            <person name="Otillar R."/>
            <person name="Spatafora J.W."/>
            <person name="Yadav J.S."/>
            <person name="Aerts A."/>
            <person name="Benoit I."/>
            <person name="Boyd A."/>
            <person name="Carlson A."/>
            <person name="Copeland A."/>
            <person name="Coutinho P.M."/>
            <person name="de Vries R.P."/>
            <person name="Ferreira P."/>
            <person name="Findley K."/>
            <person name="Foster B."/>
            <person name="Gaskell J."/>
            <person name="Glotzer D."/>
            <person name="Gorecki P."/>
            <person name="Heitman J."/>
            <person name="Hesse C."/>
            <person name="Hori C."/>
            <person name="Igarashi K."/>
            <person name="Jurgens J.A."/>
            <person name="Kallen N."/>
            <person name="Kersten P."/>
            <person name="Kohler A."/>
            <person name="Kuees U."/>
            <person name="Kumar T.K.A."/>
            <person name="Kuo A."/>
            <person name="LaButti K."/>
            <person name="Larrondo L.F."/>
            <person name="Lindquist E."/>
            <person name="Ling A."/>
            <person name="Lombard V."/>
            <person name="Lucas S."/>
            <person name="Lundell T."/>
            <person name="Martin R."/>
            <person name="McLaughlin D.J."/>
            <person name="Morgenstern I."/>
            <person name="Morin E."/>
            <person name="Murat C."/>
            <person name="Nagy L.G."/>
            <person name="Nolan M."/>
            <person name="Ohm R.A."/>
            <person name="Patyshakuliyeva A."/>
            <person name="Rokas A."/>
            <person name="Ruiz-Duenas F.J."/>
            <person name="Sabat G."/>
            <person name="Salamov A."/>
            <person name="Samejima M."/>
            <person name="Schmutz J."/>
            <person name="Slot J.C."/>
            <person name="St John F."/>
            <person name="Stenlid J."/>
            <person name="Sun H."/>
            <person name="Sun S."/>
            <person name="Syed K."/>
            <person name="Tsang A."/>
            <person name="Wiebenga A."/>
            <person name="Young D."/>
            <person name="Pisabarro A."/>
            <person name="Eastwood D.C."/>
            <person name="Martin F."/>
            <person name="Cullen D."/>
            <person name="Grigoriev I.V."/>
            <person name="Hibbett D.S."/>
        </authorList>
    </citation>
    <scope>NUCLEOTIDE SEQUENCE [LARGE SCALE GENOMIC DNA]</scope>
    <source>
        <strain evidence="6 7">MD-104</strain>
    </source>
</reference>
<feature type="region of interest" description="Disordered" evidence="3">
    <location>
        <begin position="1"/>
        <end position="34"/>
    </location>
</feature>
<feature type="region of interest" description="Disordered" evidence="3">
    <location>
        <begin position="393"/>
        <end position="429"/>
    </location>
</feature>
<dbReference type="SUPFAM" id="SSF50729">
    <property type="entry name" value="PH domain-like"/>
    <property type="match status" value="1"/>
</dbReference>
<dbReference type="InterPro" id="IPR051137">
    <property type="entry name" value="PP4R3-like"/>
</dbReference>
<dbReference type="Gene3D" id="2.30.29.30">
    <property type="entry name" value="Pleckstrin-homology domain (PH domain)/Phosphotyrosine-binding domain (PTB)"/>
    <property type="match status" value="1"/>
</dbReference>
<feature type="domain" description="Serine/threonine-protein phosphatase 4 regulatory subunit 3-like central" evidence="4">
    <location>
        <begin position="199"/>
        <end position="772"/>
    </location>
</feature>
<accession>A0A2H3JEW4</accession>
<gene>
    <name evidence="6" type="ORF">WOLCODRAFT_117649</name>
</gene>
<dbReference type="GO" id="GO:0030289">
    <property type="term" value="C:protein phosphatase 4 complex"/>
    <property type="evidence" value="ECO:0007669"/>
    <property type="project" value="TreeGrafter"/>
</dbReference>
<dbReference type="SUPFAM" id="SSF48371">
    <property type="entry name" value="ARM repeat"/>
    <property type="match status" value="1"/>
</dbReference>
<dbReference type="PANTHER" id="PTHR23318">
    <property type="entry name" value="ATP SYNTHASE GAMMA-RELATED"/>
    <property type="match status" value="1"/>
</dbReference>
<evidence type="ECO:0000259" key="4">
    <source>
        <dbReference type="Pfam" id="PF04802"/>
    </source>
</evidence>
<feature type="domain" description="PP4R3 EVH1-like" evidence="5">
    <location>
        <begin position="58"/>
        <end position="154"/>
    </location>
</feature>
<dbReference type="InterPro" id="IPR011993">
    <property type="entry name" value="PH-like_dom_sf"/>
</dbReference>
<dbReference type="GO" id="GO:0072542">
    <property type="term" value="F:protein phosphatase activator activity"/>
    <property type="evidence" value="ECO:0007669"/>
    <property type="project" value="TreeGrafter"/>
</dbReference>
<evidence type="ECO:0000256" key="3">
    <source>
        <dbReference type="SAM" id="MobiDB-lite"/>
    </source>
</evidence>
<dbReference type="Pfam" id="PF04802">
    <property type="entry name" value="PP4R3"/>
    <property type="match status" value="1"/>
</dbReference>
<dbReference type="GO" id="GO:0005654">
    <property type="term" value="C:nucleoplasm"/>
    <property type="evidence" value="ECO:0007669"/>
    <property type="project" value="TreeGrafter"/>
</dbReference>
<dbReference type="InterPro" id="IPR016024">
    <property type="entry name" value="ARM-type_fold"/>
</dbReference>
<dbReference type="Pfam" id="PF22972">
    <property type="entry name" value="EVH1_PP4R3"/>
    <property type="match status" value="1"/>
</dbReference>
<dbReference type="Proteomes" id="UP000218811">
    <property type="component" value="Unassembled WGS sequence"/>
</dbReference>
<comment type="subcellular location">
    <subcellularLocation>
        <location evidence="1">Nucleus</location>
    </subcellularLocation>
</comment>
<dbReference type="InterPro" id="IPR055236">
    <property type="entry name" value="EVH1_PP4R3"/>
</dbReference>
<keyword evidence="7" id="KW-1185">Reference proteome</keyword>
<proteinExistence type="predicted"/>
<keyword evidence="2" id="KW-0539">Nucleus</keyword>
<dbReference type="InterPro" id="IPR006887">
    <property type="entry name" value="P4R3-like_central_dom"/>
</dbReference>
<organism evidence="6 7">
    <name type="scientific">Wolfiporia cocos (strain MD-104)</name>
    <name type="common">Brown rot fungus</name>
    <dbReference type="NCBI Taxonomy" id="742152"/>
    <lineage>
        <taxon>Eukaryota</taxon>
        <taxon>Fungi</taxon>
        <taxon>Dikarya</taxon>
        <taxon>Basidiomycota</taxon>
        <taxon>Agaricomycotina</taxon>
        <taxon>Agaricomycetes</taxon>
        <taxon>Polyporales</taxon>
        <taxon>Phaeolaceae</taxon>
        <taxon>Wolfiporia</taxon>
    </lineage>
</organism>
<dbReference type="EMBL" id="KB468113">
    <property type="protein sequence ID" value="PCH40772.1"/>
    <property type="molecule type" value="Genomic_DNA"/>
</dbReference>
<name>A0A2H3JEW4_WOLCO</name>
<dbReference type="STRING" id="742152.A0A2H3JEW4"/>
<dbReference type="PANTHER" id="PTHR23318:SF0">
    <property type="entry name" value="SERINE_THREONINE-PROTEIN PHOSPHATASE 4 REGULATORY SUBUNIT 3"/>
    <property type="match status" value="1"/>
</dbReference>
<feature type="compositionally biased region" description="Acidic residues" evidence="3">
    <location>
        <begin position="811"/>
        <end position="820"/>
    </location>
</feature>
<dbReference type="GO" id="GO:0006974">
    <property type="term" value="P:DNA damage response"/>
    <property type="evidence" value="ECO:0007669"/>
    <property type="project" value="TreeGrafter"/>
</dbReference>
<feature type="region of interest" description="Disordered" evidence="3">
    <location>
        <begin position="778"/>
        <end position="797"/>
    </location>
</feature>
<feature type="compositionally biased region" description="Basic and acidic residues" evidence="3">
    <location>
        <begin position="1"/>
        <end position="10"/>
    </location>
</feature>
<dbReference type="OMA" id="FYKFCID"/>
<evidence type="ECO:0000256" key="2">
    <source>
        <dbReference type="ARBA" id="ARBA00023242"/>
    </source>
</evidence>